<dbReference type="PANTHER" id="PTHR33116">
    <property type="entry name" value="REVERSE TRANSCRIPTASE ZINC-BINDING DOMAIN-CONTAINING PROTEIN-RELATED-RELATED"/>
    <property type="match status" value="1"/>
</dbReference>
<name>A0AA38T739_9ASTR</name>
<protein>
    <submittedName>
        <fullName evidence="1">Uncharacterized protein</fullName>
    </submittedName>
</protein>
<keyword evidence="2" id="KW-1185">Reference proteome</keyword>
<dbReference type="PANTHER" id="PTHR33116:SF78">
    <property type="entry name" value="OS12G0587133 PROTEIN"/>
    <property type="match status" value="1"/>
</dbReference>
<dbReference type="EMBL" id="JARYMX010000006">
    <property type="protein sequence ID" value="KAJ9545513.1"/>
    <property type="molecule type" value="Genomic_DNA"/>
</dbReference>
<dbReference type="Proteomes" id="UP001172457">
    <property type="component" value="Chromosome 6"/>
</dbReference>
<reference evidence="1" key="1">
    <citation type="submission" date="2023-03" db="EMBL/GenBank/DDBJ databases">
        <title>Chromosome-scale reference genome and RAD-based genetic map of yellow starthistle (Centaurea solstitialis) reveal putative structural variation and QTLs associated with invader traits.</title>
        <authorList>
            <person name="Reatini B."/>
            <person name="Cang F.A."/>
            <person name="Jiang Q."/>
            <person name="Mckibben M.T.W."/>
            <person name="Barker M.S."/>
            <person name="Rieseberg L.H."/>
            <person name="Dlugosch K.M."/>
        </authorList>
    </citation>
    <scope>NUCLEOTIDE SEQUENCE</scope>
    <source>
        <strain evidence="1">CAN-66</strain>
        <tissue evidence="1">Leaf</tissue>
    </source>
</reference>
<gene>
    <name evidence="1" type="ORF">OSB04_025220</name>
</gene>
<organism evidence="1 2">
    <name type="scientific">Centaurea solstitialis</name>
    <name type="common">yellow star-thistle</name>
    <dbReference type="NCBI Taxonomy" id="347529"/>
    <lineage>
        <taxon>Eukaryota</taxon>
        <taxon>Viridiplantae</taxon>
        <taxon>Streptophyta</taxon>
        <taxon>Embryophyta</taxon>
        <taxon>Tracheophyta</taxon>
        <taxon>Spermatophyta</taxon>
        <taxon>Magnoliopsida</taxon>
        <taxon>eudicotyledons</taxon>
        <taxon>Gunneridae</taxon>
        <taxon>Pentapetalae</taxon>
        <taxon>asterids</taxon>
        <taxon>campanulids</taxon>
        <taxon>Asterales</taxon>
        <taxon>Asteraceae</taxon>
        <taxon>Carduoideae</taxon>
        <taxon>Cardueae</taxon>
        <taxon>Centaureinae</taxon>
        <taxon>Centaurea</taxon>
    </lineage>
</organism>
<proteinExistence type="predicted"/>
<evidence type="ECO:0000313" key="2">
    <source>
        <dbReference type="Proteomes" id="UP001172457"/>
    </source>
</evidence>
<evidence type="ECO:0000313" key="1">
    <source>
        <dbReference type="EMBL" id="KAJ9545513.1"/>
    </source>
</evidence>
<sequence>MAIHGHNEKVDDYIGTFGPIGTWSRIPSIHSELDKANLSLLSLFTRKMGNGRSSNFLLDLWCGIEPLEKLFLRLASLDCVGGIESWKAKSLSIGGRLCLCKSVLGTLGTYLFSLYKAPMKVINKLESLRCSCNMISARADSAAASSGQNRGTWARICGSEKDLIDVGINLSTLMHPDEDGSGWVWELESNKTFSVRSLRKAIDGISLPIANRETEWIRWIPSKNGDHLMASCSTSRLVSAHMSTWINWWPSNATTLEDLWTAVCSSGKDKKEKQLYKAIGAAFLWCIWTQRNNMLFKGEFKKEIVVFRDAQFSAFDWVRCRLKGGMAISWDSWSRSPANAVLSVTS</sequence>
<dbReference type="AlphaFoldDB" id="A0AA38T739"/>
<accession>A0AA38T739</accession>
<comment type="caution">
    <text evidence="1">The sequence shown here is derived from an EMBL/GenBank/DDBJ whole genome shotgun (WGS) entry which is preliminary data.</text>
</comment>